<dbReference type="SUPFAM" id="SSF53649">
    <property type="entry name" value="Alkaline phosphatase-like"/>
    <property type="match status" value="1"/>
</dbReference>
<protein>
    <submittedName>
        <fullName evidence="4">Sulfatase</fullName>
    </submittedName>
</protein>
<dbReference type="PANTHER" id="PTHR42693:SF33">
    <property type="entry name" value="ARYLSULFATASE"/>
    <property type="match status" value="1"/>
</dbReference>
<comment type="caution">
    <text evidence="4">The sequence shown here is derived from an EMBL/GenBank/DDBJ whole genome shotgun (WGS) entry which is preliminary data.</text>
</comment>
<feature type="domain" description="Sulfatase N-terminal" evidence="3">
    <location>
        <begin position="6"/>
        <end position="308"/>
    </location>
</feature>
<dbReference type="Pfam" id="PF00884">
    <property type="entry name" value="Sulfatase"/>
    <property type="match status" value="1"/>
</dbReference>
<sequence>MNGIENVLLVTVDCLRADRFREGIDAGLLPTFADLDARGTTFDDAFTVANTTDPSLTSILTGAYPMDHGVVENGWGLPADRPVAAERFREAGYDTFGVVSVDHLADDHSGLGRGFDRYFDGSAYGTLYPILSRIYDTKAFNAVFGAVKDRGVGPYTVKRFLRGTGLIDLHCRPARKVTADARSGLEAVEEPFFGWVHYFDLHEPRNAPPGLRADHDEYTAAMIHADDHVGRLLDDLEERGLAEETLVVLTGDHGEALGDHGYTGHGRTLYDEELHVPLVFAHDSLPAGTVGGQARTVDIVPTLLSLSGLDPLGPAGRPLFADGAPLAEDRPLFAMAYPTFEDRVALRTEGWKLVRDRGAGDEELYDLADDPGERRDLAGEHPERRGDLAAELDDWLDGFDAVERQQVDSGTEEMLADLGYRE</sequence>
<proteinExistence type="inferred from homology"/>
<reference evidence="4 5" key="1">
    <citation type="journal article" date="2019" name="Int. J. Syst. Evol. Microbiol.">
        <title>The Global Catalogue of Microorganisms (GCM) 10K type strain sequencing project: providing services to taxonomists for standard genome sequencing and annotation.</title>
        <authorList>
            <consortium name="The Broad Institute Genomics Platform"/>
            <consortium name="The Broad Institute Genome Sequencing Center for Infectious Disease"/>
            <person name="Wu L."/>
            <person name="Ma J."/>
        </authorList>
    </citation>
    <scope>NUCLEOTIDE SEQUENCE [LARGE SCALE GENOMIC DNA]</scope>
    <source>
        <strain evidence="4 5">CGMCC 1.15824</strain>
    </source>
</reference>
<dbReference type="Gene3D" id="3.40.720.10">
    <property type="entry name" value="Alkaline Phosphatase, subunit A"/>
    <property type="match status" value="2"/>
</dbReference>
<dbReference type="PANTHER" id="PTHR42693">
    <property type="entry name" value="ARYLSULFATASE FAMILY MEMBER"/>
    <property type="match status" value="1"/>
</dbReference>
<evidence type="ECO:0000313" key="4">
    <source>
        <dbReference type="EMBL" id="MFC4989769.1"/>
    </source>
</evidence>
<dbReference type="RefSeq" id="WP_224828183.1">
    <property type="nucleotide sequence ID" value="NZ_JAIVEF010000004.1"/>
</dbReference>
<evidence type="ECO:0000256" key="1">
    <source>
        <dbReference type="ARBA" id="ARBA00008779"/>
    </source>
</evidence>
<dbReference type="CDD" id="cd16148">
    <property type="entry name" value="sulfatase_like"/>
    <property type="match status" value="1"/>
</dbReference>
<feature type="compositionally biased region" description="Basic and acidic residues" evidence="2">
    <location>
        <begin position="371"/>
        <end position="386"/>
    </location>
</feature>
<organism evidence="4 5">
    <name type="scientific">Saliphagus infecundisoli</name>
    <dbReference type="NCBI Taxonomy" id="1849069"/>
    <lineage>
        <taxon>Archaea</taxon>
        <taxon>Methanobacteriati</taxon>
        <taxon>Methanobacteriota</taxon>
        <taxon>Stenosarchaea group</taxon>
        <taxon>Halobacteria</taxon>
        <taxon>Halobacteriales</taxon>
        <taxon>Natrialbaceae</taxon>
        <taxon>Saliphagus</taxon>
    </lineage>
</organism>
<dbReference type="EMBL" id="JBHSJG010000054">
    <property type="protein sequence ID" value="MFC4989769.1"/>
    <property type="molecule type" value="Genomic_DNA"/>
</dbReference>
<dbReference type="InterPro" id="IPR050738">
    <property type="entry name" value="Sulfatase"/>
</dbReference>
<evidence type="ECO:0000259" key="3">
    <source>
        <dbReference type="Pfam" id="PF00884"/>
    </source>
</evidence>
<gene>
    <name evidence="4" type="ORF">ACFPFO_18800</name>
</gene>
<feature type="region of interest" description="Disordered" evidence="2">
    <location>
        <begin position="364"/>
        <end position="386"/>
    </location>
</feature>
<dbReference type="AlphaFoldDB" id="A0ABD5QL59"/>
<comment type="similarity">
    <text evidence="1">Belongs to the sulfatase family.</text>
</comment>
<name>A0ABD5QL59_9EURY</name>
<keyword evidence="5" id="KW-1185">Reference proteome</keyword>
<dbReference type="InterPro" id="IPR017850">
    <property type="entry name" value="Alkaline_phosphatase_core_sf"/>
</dbReference>
<dbReference type="Proteomes" id="UP001595925">
    <property type="component" value="Unassembled WGS sequence"/>
</dbReference>
<evidence type="ECO:0000313" key="5">
    <source>
        <dbReference type="Proteomes" id="UP001595925"/>
    </source>
</evidence>
<evidence type="ECO:0000256" key="2">
    <source>
        <dbReference type="SAM" id="MobiDB-lite"/>
    </source>
</evidence>
<accession>A0ABD5QL59</accession>
<dbReference type="InterPro" id="IPR000917">
    <property type="entry name" value="Sulfatase_N"/>
</dbReference>